<comment type="subcellular location">
    <subcellularLocation>
        <location evidence="1">Membrane</location>
        <topology evidence="1">Multi-pass membrane protein</topology>
    </subcellularLocation>
</comment>
<sequence>MQSSNRRALSLITLILLTLLSLGQALSETEPADTATQVSRQPVPLLQFNGAIGPAIGEYLSEEIVNANLLPSAERPPLIMIAFDTPGGLVSSLRSINQAILASNVPIACLVAPSGARAMSAGTYMLYACHIAAMAPATTLGAATPVQLGMPTSPQDSGPKERDSQEKATQTPDAKENDPGDSKPESKPKDSKDAMAQKVLNDAIAYIRSLAKLRGRNIEFAERAVIDAATLTSDEALEQNVIDFIAADPDELLVKLDGYRLEMDGETKQLSLAKANLVEHHQSWRNRVIATITDPNIAYILMLIGIYGLLLEFYSPGIGVAGVIGGISLLVALYAFQLLPVNYAGLGLILLGIALIIAEAMVPSFGILGLGGIVAFALGSLFLIDAEGGDLSISLPLIAAVTVTASGFSLWVLSSLWKARKAANVSGDDLLIGASAQVVKGFDKYGLVTLGGECWQARSDTQTRTGETVLVVGRDKLTLLVTREATRPGSDNP</sequence>
<dbReference type="PANTHER" id="PTHR33507:SF4">
    <property type="entry name" value="NODULATION COMPETITIVENESS PROTEIN NFED"/>
    <property type="match status" value="1"/>
</dbReference>
<feature type="region of interest" description="Disordered" evidence="5">
    <location>
        <begin position="145"/>
        <end position="193"/>
    </location>
</feature>
<feature type="transmembrane region" description="Helical" evidence="6">
    <location>
        <begin position="365"/>
        <end position="384"/>
    </location>
</feature>
<feature type="domain" description="NfeD-like C-terminal" evidence="7">
    <location>
        <begin position="429"/>
        <end position="483"/>
    </location>
</feature>
<comment type="caution">
    <text evidence="9">The sequence shown here is derived from an EMBL/GenBank/DDBJ whole genome shotgun (WGS) entry which is preliminary data.</text>
</comment>
<evidence type="ECO:0000259" key="8">
    <source>
        <dbReference type="Pfam" id="PF24961"/>
    </source>
</evidence>
<feature type="transmembrane region" description="Helical" evidence="6">
    <location>
        <begin position="396"/>
        <end position="417"/>
    </location>
</feature>
<dbReference type="PANTHER" id="PTHR33507">
    <property type="entry name" value="INNER MEMBRANE PROTEIN YBBJ"/>
    <property type="match status" value="1"/>
</dbReference>
<dbReference type="AlphaFoldDB" id="A0A6L7HVV9"/>
<dbReference type="InterPro" id="IPR002810">
    <property type="entry name" value="NfeD-like_C"/>
</dbReference>
<gene>
    <name evidence="9" type="ORF">GNT65_00495</name>
</gene>
<accession>A0A6L7HVV9</accession>
<evidence type="ECO:0000256" key="6">
    <source>
        <dbReference type="SAM" id="Phobius"/>
    </source>
</evidence>
<keyword evidence="10" id="KW-1185">Reference proteome</keyword>
<dbReference type="EMBL" id="WRPA01000001">
    <property type="protein sequence ID" value="MXR67171.1"/>
    <property type="molecule type" value="Genomic_DNA"/>
</dbReference>
<feature type="transmembrane region" description="Helical" evidence="6">
    <location>
        <begin position="288"/>
        <end position="310"/>
    </location>
</feature>
<organism evidence="9 10">
    <name type="scientific">Shewanella insulae</name>
    <dbReference type="NCBI Taxonomy" id="2681496"/>
    <lineage>
        <taxon>Bacteria</taxon>
        <taxon>Pseudomonadati</taxon>
        <taxon>Pseudomonadota</taxon>
        <taxon>Gammaproteobacteria</taxon>
        <taxon>Alteromonadales</taxon>
        <taxon>Shewanellaceae</taxon>
        <taxon>Shewanella</taxon>
    </lineage>
</organism>
<dbReference type="SUPFAM" id="SSF141322">
    <property type="entry name" value="NfeD domain-like"/>
    <property type="match status" value="1"/>
</dbReference>
<feature type="domain" description="NfeD integral membrane" evidence="8">
    <location>
        <begin position="296"/>
        <end position="413"/>
    </location>
</feature>
<dbReference type="InterPro" id="IPR012340">
    <property type="entry name" value="NA-bd_OB-fold"/>
</dbReference>
<name>A0A6L7HVV9_9GAMM</name>
<feature type="transmembrane region" description="Helical" evidence="6">
    <location>
        <begin position="341"/>
        <end position="358"/>
    </location>
</feature>
<dbReference type="Proteomes" id="UP000474778">
    <property type="component" value="Unassembled WGS sequence"/>
</dbReference>
<evidence type="ECO:0000256" key="1">
    <source>
        <dbReference type="ARBA" id="ARBA00004141"/>
    </source>
</evidence>
<feature type="compositionally biased region" description="Basic and acidic residues" evidence="5">
    <location>
        <begin position="173"/>
        <end position="193"/>
    </location>
</feature>
<evidence type="ECO:0000259" key="7">
    <source>
        <dbReference type="Pfam" id="PF01957"/>
    </source>
</evidence>
<keyword evidence="4 6" id="KW-0472">Membrane</keyword>
<dbReference type="InterPro" id="IPR056739">
    <property type="entry name" value="NfeD_membrane"/>
</dbReference>
<dbReference type="InterPro" id="IPR052165">
    <property type="entry name" value="Membrane_assoc_protease"/>
</dbReference>
<protein>
    <submittedName>
        <fullName evidence="9">Nodulation protein NfeD</fullName>
    </submittedName>
</protein>
<keyword evidence="2 6" id="KW-0812">Transmembrane</keyword>
<dbReference type="Gene3D" id="3.90.226.10">
    <property type="entry name" value="2-enoyl-CoA Hydratase, Chain A, domain 1"/>
    <property type="match status" value="1"/>
</dbReference>
<proteinExistence type="predicted"/>
<dbReference type="Pfam" id="PF01957">
    <property type="entry name" value="NfeD"/>
    <property type="match status" value="1"/>
</dbReference>
<dbReference type="RefSeq" id="WP_160793186.1">
    <property type="nucleotide sequence ID" value="NZ_CANMWR010000012.1"/>
</dbReference>
<evidence type="ECO:0000256" key="5">
    <source>
        <dbReference type="SAM" id="MobiDB-lite"/>
    </source>
</evidence>
<reference evidence="9 10" key="1">
    <citation type="submission" date="2019-12" db="EMBL/GenBank/DDBJ databases">
        <title>Shewanella insulae sp. nov., isolated from a tidal flat.</title>
        <authorList>
            <person name="Yoon J.-H."/>
        </authorList>
    </citation>
    <scope>NUCLEOTIDE SEQUENCE [LARGE SCALE GENOMIC DNA]</scope>
    <source>
        <strain evidence="9 10">JBTF-M18</strain>
    </source>
</reference>
<evidence type="ECO:0000256" key="3">
    <source>
        <dbReference type="ARBA" id="ARBA00022989"/>
    </source>
</evidence>
<feature type="transmembrane region" description="Helical" evidence="6">
    <location>
        <begin position="317"/>
        <end position="335"/>
    </location>
</feature>
<evidence type="ECO:0000313" key="9">
    <source>
        <dbReference type="EMBL" id="MXR67171.1"/>
    </source>
</evidence>
<dbReference type="InterPro" id="IPR029045">
    <property type="entry name" value="ClpP/crotonase-like_dom_sf"/>
</dbReference>
<dbReference type="Pfam" id="PF24961">
    <property type="entry name" value="NfeD_membrane"/>
    <property type="match status" value="1"/>
</dbReference>
<dbReference type="CDD" id="cd07020">
    <property type="entry name" value="Clp_protease_NfeD_1"/>
    <property type="match status" value="1"/>
</dbReference>
<dbReference type="Gene3D" id="2.40.50.140">
    <property type="entry name" value="Nucleic acid-binding proteins"/>
    <property type="match status" value="1"/>
</dbReference>
<dbReference type="SUPFAM" id="SSF52096">
    <property type="entry name" value="ClpP/crotonase"/>
    <property type="match status" value="1"/>
</dbReference>
<evidence type="ECO:0000256" key="2">
    <source>
        <dbReference type="ARBA" id="ARBA00022692"/>
    </source>
</evidence>
<keyword evidence="3 6" id="KW-1133">Transmembrane helix</keyword>
<evidence type="ECO:0000256" key="4">
    <source>
        <dbReference type="ARBA" id="ARBA00023136"/>
    </source>
</evidence>
<evidence type="ECO:0000313" key="10">
    <source>
        <dbReference type="Proteomes" id="UP000474778"/>
    </source>
</evidence>
<dbReference type="GO" id="GO:0016020">
    <property type="term" value="C:membrane"/>
    <property type="evidence" value="ECO:0007669"/>
    <property type="project" value="UniProtKB-SubCell"/>
</dbReference>